<name>A0ABR4N3D9_9FUNG</name>
<feature type="transmembrane region" description="Helical" evidence="1">
    <location>
        <begin position="73"/>
        <end position="91"/>
    </location>
</feature>
<evidence type="ECO:0008006" key="4">
    <source>
        <dbReference type="Google" id="ProtNLM"/>
    </source>
</evidence>
<protein>
    <recommendedName>
        <fullName evidence="4">Cation/H+ exchanger domain-containing protein</fullName>
    </recommendedName>
</protein>
<keyword evidence="1" id="KW-1133">Transmembrane helix</keyword>
<keyword evidence="3" id="KW-1185">Reference proteome</keyword>
<comment type="caution">
    <text evidence="2">The sequence shown here is derived from an EMBL/GenBank/DDBJ whole genome shotgun (WGS) entry which is preliminary data.</text>
</comment>
<keyword evidence="1" id="KW-0472">Membrane</keyword>
<keyword evidence="1" id="KW-0812">Transmembrane</keyword>
<dbReference type="Proteomes" id="UP001527925">
    <property type="component" value="Unassembled WGS sequence"/>
</dbReference>
<gene>
    <name evidence="2" type="ORF">HK105_206458</name>
</gene>
<feature type="transmembrane region" description="Helical" evidence="1">
    <location>
        <begin position="142"/>
        <end position="165"/>
    </location>
</feature>
<evidence type="ECO:0000313" key="2">
    <source>
        <dbReference type="EMBL" id="KAL2914014.1"/>
    </source>
</evidence>
<proteinExistence type="predicted"/>
<organism evidence="2 3">
    <name type="scientific">Polyrhizophydium stewartii</name>
    <dbReference type="NCBI Taxonomy" id="2732419"/>
    <lineage>
        <taxon>Eukaryota</taxon>
        <taxon>Fungi</taxon>
        <taxon>Fungi incertae sedis</taxon>
        <taxon>Chytridiomycota</taxon>
        <taxon>Chytridiomycota incertae sedis</taxon>
        <taxon>Chytridiomycetes</taxon>
        <taxon>Rhizophydiales</taxon>
        <taxon>Rhizophydiales incertae sedis</taxon>
        <taxon>Polyrhizophydium</taxon>
    </lineage>
</organism>
<sequence length="228" mass="24652">MAIDAEMALGLGLLPAIVAGAAVFLVRLQRLPHSVYAWCLRGALALVVPTSIVDTAWELVAELRRPLPTSLSNLIGAIEAVLFVMAEIEFLKLLAPFAPDIRTGIVINFQIALLISAIPYALSAFHSMFDGGLAKTLKTYVSSWPIAAGIFDVGQQVILLLFVLWRLQGATHAFRMRYAAIIASCAAVLLCGLLLSIYVGDNLPNGRQLLREHCIHIFVLLGAMAMES</sequence>
<dbReference type="EMBL" id="JADGIZ020000038">
    <property type="protein sequence ID" value="KAL2914014.1"/>
    <property type="molecule type" value="Genomic_DNA"/>
</dbReference>
<evidence type="ECO:0000313" key="3">
    <source>
        <dbReference type="Proteomes" id="UP001527925"/>
    </source>
</evidence>
<feature type="transmembrane region" description="Helical" evidence="1">
    <location>
        <begin position="103"/>
        <end position="122"/>
    </location>
</feature>
<accession>A0ABR4N3D9</accession>
<feature type="transmembrane region" description="Helical" evidence="1">
    <location>
        <begin position="6"/>
        <end position="28"/>
    </location>
</feature>
<feature type="transmembrane region" description="Helical" evidence="1">
    <location>
        <begin position="177"/>
        <end position="199"/>
    </location>
</feature>
<evidence type="ECO:0000256" key="1">
    <source>
        <dbReference type="SAM" id="Phobius"/>
    </source>
</evidence>
<reference evidence="2 3" key="1">
    <citation type="submission" date="2023-09" db="EMBL/GenBank/DDBJ databases">
        <title>Pangenome analysis of Batrachochytrium dendrobatidis and related Chytrids.</title>
        <authorList>
            <person name="Yacoub M.N."/>
            <person name="Stajich J.E."/>
            <person name="James T.Y."/>
        </authorList>
    </citation>
    <scope>NUCLEOTIDE SEQUENCE [LARGE SCALE GENOMIC DNA]</scope>
    <source>
        <strain evidence="2 3">JEL0888</strain>
    </source>
</reference>